<reference evidence="1 2" key="1">
    <citation type="submission" date="2018-05" db="EMBL/GenBank/DDBJ databases">
        <title>Genome sequencing and assembly of the regulated plant pathogen Lachnellula willkommii and related sister species for the development of diagnostic species identification markers.</title>
        <authorList>
            <person name="Giroux E."/>
            <person name="Bilodeau G."/>
        </authorList>
    </citation>
    <scope>NUCLEOTIDE SEQUENCE [LARGE SCALE GENOMIC DNA]</scope>
    <source>
        <strain evidence="1 2">CBS 268.59</strain>
    </source>
</reference>
<accession>A0A8T9BQZ2</accession>
<keyword evidence="2" id="KW-1185">Reference proteome</keyword>
<sequence length="230" mass="25703">MRIGKLNSQKVTEEEALNPQTYNSYFHPPSTTLSLTTPTEAPYTFTRWLPLIARSQHIPSSLIPTTTLSRSQALTLLEASKVSLITRELSRTSREDLDEFVKPAFSTLDFLGESGGLFLRLDACSAKDGVQTGRGTALYSVDEIILRVTTSERAMSAVRKVVEGDDAEGVRLIFLPRNPRMESKREYRVFCPPPMGGIAAVSQYKWHQASMFKDLPDEELSEVLETVMRG</sequence>
<dbReference type="Proteomes" id="UP000469558">
    <property type="component" value="Unassembled WGS sequence"/>
</dbReference>
<proteinExistence type="predicted"/>
<feature type="non-terminal residue" evidence="1">
    <location>
        <position position="230"/>
    </location>
</feature>
<protein>
    <submittedName>
        <fullName evidence="1">Uncharacterized protein</fullName>
    </submittedName>
</protein>
<comment type="caution">
    <text evidence="1">The sequence shown here is derived from an EMBL/GenBank/DDBJ whole genome shotgun (WGS) entry which is preliminary data.</text>
</comment>
<organism evidence="1 2">
    <name type="scientific">Lachnellula suecica</name>
    <dbReference type="NCBI Taxonomy" id="602035"/>
    <lineage>
        <taxon>Eukaryota</taxon>
        <taxon>Fungi</taxon>
        <taxon>Dikarya</taxon>
        <taxon>Ascomycota</taxon>
        <taxon>Pezizomycotina</taxon>
        <taxon>Leotiomycetes</taxon>
        <taxon>Helotiales</taxon>
        <taxon>Lachnaceae</taxon>
        <taxon>Lachnellula</taxon>
    </lineage>
</organism>
<gene>
    <name evidence="1" type="ORF">LSUE1_G010273</name>
</gene>
<dbReference type="EMBL" id="QGMK01002917">
    <property type="protein sequence ID" value="TVY55277.1"/>
    <property type="molecule type" value="Genomic_DNA"/>
</dbReference>
<name>A0A8T9BQZ2_9HELO</name>
<dbReference type="AlphaFoldDB" id="A0A8T9BQZ2"/>
<dbReference type="OrthoDB" id="360540at2759"/>
<evidence type="ECO:0000313" key="2">
    <source>
        <dbReference type="Proteomes" id="UP000469558"/>
    </source>
</evidence>
<evidence type="ECO:0000313" key="1">
    <source>
        <dbReference type="EMBL" id="TVY55277.1"/>
    </source>
</evidence>